<dbReference type="EMBL" id="JAEOAH010000051">
    <property type="protein sequence ID" value="MBK3497159.1"/>
    <property type="molecule type" value="Genomic_DNA"/>
</dbReference>
<feature type="transmembrane region" description="Helical" evidence="8">
    <location>
        <begin position="106"/>
        <end position="134"/>
    </location>
</feature>
<evidence type="ECO:0000313" key="9">
    <source>
        <dbReference type="EMBL" id="MBK3497159.1"/>
    </source>
</evidence>
<name>A0ABS1HD34_9BACL</name>
<keyword evidence="7 8" id="KW-0472">Membrane</keyword>
<feature type="transmembrane region" description="Helical" evidence="8">
    <location>
        <begin position="305"/>
        <end position="326"/>
    </location>
</feature>
<keyword evidence="10" id="KW-1185">Reference proteome</keyword>
<dbReference type="NCBIfam" id="TIGR00912">
    <property type="entry name" value="2A0309"/>
    <property type="match status" value="1"/>
</dbReference>
<keyword evidence="3" id="KW-0813">Transport</keyword>
<evidence type="ECO:0000256" key="6">
    <source>
        <dbReference type="ARBA" id="ARBA00022989"/>
    </source>
</evidence>
<gene>
    <name evidence="9" type="ORF">JFL43_20460</name>
</gene>
<organism evidence="9 10">
    <name type="scientific">Viridibacillus soli</name>
    <dbReference type="NCBI Taxonomy" id="2798301"/>
    <lineage>
        <taxon>Bacteria</taxon>
        <taxon>Bacillati</taxon>
        <taxon>Bacillota</taxon>
        <taxon>Bacilli</taxon>
        <taxon>Bacillales</taxon>
        <taxon>Caryophanaceae</taxon>
        <taxon>Viridibacillus</taxon>
    </lineage>
</organism>
<dbReference type="Pfam" id="PF03845">
    <property type="entry name" value="Spore_permease"/>
    <property type="match status" value="1"/>
</dbReference>
<feature type="transmembrane region" description="Helical" evidence="8">
    <location>
        <begin position="271"/>
        <end position="293"/>
    </location>
</feature>
<dbReference type="Proteomes" id="UP000618943">
    <property type="component" value="Unassembled WGS sequence"/>
</dbReference>
<sequence>MKSAGTISILHVIFLSMTVIGLKNHVTIIPSLLEDVGRDGWASVVFATVAIFPWLFLLVYIHKKSNQEPIKDWLKLKIGKVGSAIVIYSIAIYLLILAAFTMRETLLWITTTFLPETPMLVMLIIFIILCIVLITSDLQTIAMVNVLVLLGVVIFGFFVAFTNIQVKNPELLRPFFEHGFSPVLKGMVYPASGFVELILFLFLQHQFKGRIRWYHFTIMLLILMGLTLGPLIGSIIEFGPDEAAKQTYPAYEEWGLISIGRFIEHLDFFSIYQWLTGVYIRVGLILFVVVDLLNMNGKKKIIWKTIAPAFFFISLSLFLLSDSIFLKVKGNYLLTVTFLFFFILSLFLAIVAFVSKKSTNRAQTK</sequence>
<evidence type="ECO:0000256" key="2">
    <source>
        <dbReference type="ARBA" id="ARBA00007998"/>
    </source>
</evidence>
<evidence type="ECO:0000256" key="8">
    <source>
        <dbReference type="SAM" id="Phobius"/>
    </source>
</evidence>
<dbReference type="RefSeq" id="WP_200750461.1">
    <property type="nucleotide sequence ID" value="NZ_JAEOAH010000051.1"/>
</dbReference>
<accession>A0ABS1HD34</accession>
<feature type="transmembrane region" description="Helical" evidence="8">
    <location>
        <begin position="81"/>
        <end position="100"/>
    </location>
</feature>
<keyword evidence="4" id="KW-0309">Germination</keyword>
<evidence type="ECO:0000313" key="10">
    <source>
        <dbReference type="Proteomes" id="UP000618943"/>
    </source>
</evidence>
<evidence type="ECO:0000256" key="4">
    <source>
        <dbReference type="ARBA" id="ARBA00022544"/>
    </source>
</evidence>
<proteinExistence type="inferred from homology"/>
<reference evidence="9 10" key="1">
    <citation type="submission" date="2020-12" db="EMBL/GenBank/DDBJ databases">
        <title>YIM B01967 draft genome.</title>
        <authorList>
            <person name="Yan X."/>
        </authorList>
    </citation>
    <scope>NUCLEOTIDE SEQUENCE [LARGE SCALE GENOMIC DNA]</scope>
    <source>
        <strain evidence="9 10">YIM B01967</strain>
    </source>
</reference>
<feature type="transmembrane region" description="Helical" evidence="8">
    <location>
        <begin position="215"/>
        <end position="236"/>
    </location>
</feature>
<dbReference type="PANTHER" id="PTHR34975:SF2">
    <property type="entry name" value="SPORE GERMINATION PROTEIN A2"/>
    <property type="match status" value="1"/>
</dbReference>
<evidence type="ECO:0000256" key="3">
    <source>
        <dbReference type="ARBA" id="ARBA00022448"/>
    </source>
</evidence>
<feature type="transmembrane region" description="Helical" evidence="8">
    <location>
        <begin position="40"/>
        <end position="61"/>
    </location>
</feature>
<protein>
    <submittedName>
        <fullName evidence="9">Endospore germination permease</fullName>
    </submittedName>
</protein>
<evidence type="ECO:0000256" key="5">
    <source>
        <dbReference type="ARBA" id="ARBA00022692"/>
    </source>
</evidence>
<feature type="transmembrane region" description="Helical" evidence="8">
    <location>
        <begin position="186"/>
        <end position="203"/>
    </location>
</feature>
<comment type="subcellular location">
    <subcellularLocation>
        <location evidence="1">Membrane</location>
        <topology evidence="1">Multi-pass membrane protein</topology>
    </subcellularLocation>
</comment>
<comment type="caution">
    <text evidence="9">The sequence shown here is derived from an EMBL/GenBank/DDBJ whole genome shotgun (WGS) entry which is preliminary data.</text>
</comment>
<feature type="transmembrane region" description="Helical" evidence="8">
    <location>
        <begin position="332"/>
        <end position="355"/>
    </location>
</feature>
<evidence type="ECO:0000256" key="1">
    <source>
        <dbReference type="ARBA" id="ARBA00004141"/>
    </source>
</evidence>
<evidence type="ECO:0000256" key="7">
    <source>
        <dbReference type="ARBA" id="ARBA00023136"/>
    </source>
</evidence>
<feature type="transmembrane region" description="Helical" evidence="8">
    <location>
        <begin position="146"/>
        <end position="166"/>
    </location>
</feature>
<dbReference type="InterPro" id="IPR004761">
    <property type="entry name" value="Spore_GerAB"/>
</dbReference>
<keyword evidence="6 8" id="KW-1133">Transmembrane helix</keyword>
<keyword evidence="5 8" id="KW-0812">Transmembrane</keyword>
<dbReference type="PANTHER" id="PTHR34975">
    <property type="entry name" value="SPORE GERMINATION PROTEIN A2"/>
    <property type="match status" value="1"/>
</dbReference>
<comment type="similarity">
    <text evidence="2">Belongs to the amino acid-polyamine-organocation (APC) superfamily. Spore germination protein (SGP) (TC 2.A.3.9) family.</text>
</comment>